<evidence type="ECO:0000256" key="8">
    <source>
        <dbReference type="RuleBase" id="RU364100"/>
    </source>
</evidence>
<dbReference type="GO" id="GO:0006508">
    <property type="term" value="P:proteolysis"/>
    <property type="evidence" value="ECO:0007669"/>
    <property type="project" value="UniProtKB-KW"/>
</dbReference>
<dbReference type="PANTHER" id="PTHR13604:SF0">
    <property type="entry name" value="ABASIC SITE PROCESSING PROTEIN HMCES"/>
    <property type="match status" value="1"/>
</dbReference>
<name>A0A370GB75_GLULI</name>
<keyword evidence="11" id="KW-1185">Reference proteome</keyword>
<dbReference type="RefSeq" id="WP_114725078.1">
    <property type="nucleotide sequence ID" value="NZ_BJMI01000015.1"/>
</dbReference>
<dbReference type="GO" id="GO:0008233">
    <property type="term" value="F:peptidase activity"/>
    <property type="evidence" value="ECO:0007669"/>
    <property type="project" value="UniProtKB-KW"/>
</dbReference>
<dbReference type="GO" id="GO:0106300">
    <property type="term" value="P:protein-DNA covalent cross-linking repair"/>
    <property type="evidence" value="ECO:0007669"/>
    <property type="project" value="InterPro"/>
</dbReference>
<dbReference type="GO" id="GO:0016829">
    <property type="term" value="F:lyase activity"/>
    <property type="evidence" value="ECO:0007669"/>
    <property type="project" value="UniProtKB-KW"/>
</dbReference>
<comment type="similarity">
    <text evidence="1 8">Belongs to the SOS response-associated peptidase family.</text>
</comment>
<dbReference type="Pfam" id="PF02586">
    <property type="entry name" value="SRAP"/>
    <property type="match status" value="1"/>
</dbReference>
<dbReference type="PANTHER" id="PTHR13604">
    <property type="entry name" value="DC12-RELATED"/>
    <property type="match status" value="1"/>
</dbReference>
<reference evidence="9 12" key="2">
    <citation type="submission" date="2020-04" db="EMBL/GenBank/DDBJ databases">
        <title>Description of novel Gluconacetobacter.</title>
        <authorList>
            <person name="Sombolestani A."/>
        </authorList>
    </citation>
    <scope>NUCLEOTIDE SEQUENCE [LARGE SCALE GENOMIC DNA]</scope>
    <source>
        <strain evidence="9 12">LMG 1382</strain>
    </source>
</reference>
<dbReference type="Proteomes" id="UP000254958">
    <property type="component" value="Unassembled WGS sequence"/>
</dbReference>
<organism evidence="10 11">
    <name type="scientific">Gluconacetobacter liquefaciens</name>
    <name type="common">Acetobacter liquefaciens</name>
    <dbReference type="NCBI Taxonomy" id="89584"/>
    <lineage>
        <taxon>Bacteria</taxon>
        <taxon>Pseudomonadati</taxon>
        <taxon>Pseudomonadota</taxon>
        <taxon>Alphaproteobacteria</taxon>
        <taxon>Acetobacterales</taxon>
        <taxon>Acetobacteraceae</taxon>
        <taxon>Gluconacetobacter</taxon>
    </lineage>
</organism>
<keyword evidence="4 8" id="KW-0378">Hydrolase</keyword>
<evidence type="ECO:0000313" key="11">
    <source>
        <dbReference type="Proteomes" id="UP000254958"/>
    </source>
</evidence>
<dbReference type="InterPro" id="IPR003738">
    <property type="entry name" value="SRAP"/>
</dbReference>
<protein>
    <recommendedName>
        <fullName evidence="8">Abasic site processing protein</fullName>
        <ecNumber evidence="8">3.4.-.-</ecNumber>
    </recommendedName>
</protein>
<dbReference type="AlphaFoldDB" id="A0A370GB75"/>
<dbReference type="InterPro" id="IPR036590">
    <property type="entry name" value="SRAP-like"/>
</dbReference>
<evidence type="ECO:0000256" key="1">
    <source>
        <dbReference type="ARBA" id="ARBA00008136"/>
    </source>
</evidence>
<dbReference type="EMBL" id="QQAW01000001">
    <property type="protein sequence ID" value="RDI40319.1"/>
    <property type="molecule type" value="Genomic_DNA"/>
</dbReference>
<dbReference type="EMBL" id="JABEQI010000001">
    <property type="protein sequence ID" value="MBB2184895.1"/>
    <property type="molecule type" value="Genomic_DNA"/>
</dbReference>
<evidence type="ECO:0000256" key="6">
    <source>
        <dbReference type="ARBA" id="ARBA00023125"/>
    </source>
</evidence>
<evidence type="ECO:0000256" key="2">
    <source>
        <dbReference type="ARBA" id="ARBA00022670"/>
    </source>
</evidence>
<evidence type="ECO:0000256" key="3">
    <source>
        <dbReference type="ARBA" id="ARBA00022763"/>
    </source>
</evidence>
<accession>A0A370GB75</accession>
<dbReference type="OrthoDB" id="9782620at2"/>
<evidence type="ECO:0000313" key="12">
    <source>
        <dbReference type="Proteomes" id="UP000562982"/>
    </source>
</evidence>
<dbReference type="Proteomes" id="UP000562982">
    <property type="component" value="Unassembled WGS sequence"/>
</dbReference>
<keyword evidence="5" id="KW-0190">Covalent protein-DNA linkage</keyword>
<proteinExistence type="inferred from homology"/>
<keyword evidence="6" id="KW-0238">DNA-binding</keyword>
<evidence type="ECO:0000256" key="5">
    <source>
        <dbReference type="ARBA" id="ARBA00023124"/>
    </source>
</evidence>
<dbReference type="Gene3D" id="3.90.1680.10">
    <property type="entry name" value="SOS response associated peptidase-like"/>
    <property type="match status" value="1"/>
</dbReference>
<dbReference type="EC" id="3.4.-.-" evidence="8"/>
<keyword evidence="7" id="KW-0456">Lyase</keyword>
<gene>
    <name evidence="10" type="ORF">C7453_101110</name>
    <name evidence="9" type="ORF">HLH32_00550</name>
</gene>
<evidence type="ECO:0000256" key="7">
    <source>
        <dbReference type="ARBA" id="ARBA00023239"/>
    </source>
</evidence>
<sequence>MCGRFANALSLERMRQAFHLAGPAPDWLPSWNIAPRQPVAVVRRHPVSHNLRLDLLLWGLVPNWAHDMGRQPINARAETVATSGMFRAAFRSRRCLVPATAYYEWQSGPPPRQPWAFARRDGKPLALAAIWESWEYEGDVLRSFAIVTTQASAATRSIHDRMPVIIADQDRDAWFDASPAIAEQLLVPAPVDMLQAWRVGTRINKVGHDGPDLLAPVEGGIFPEEK</sequence>
<evidence type="ECO:0000256" key="4">
    <source>
        <dbReference type="ARBA" id="ARBA00022801"/>
    </source>
</evidence>
<dbReference type="SUPFAM" id="SSF143081">
    <property type="entry name" value="BB1717-like"/>
    <property type="match status" value="1"/>
</dbReference>
<reference evidence="10 11" key="1">
    <citation type="submission" date="2018-07" db="EMBL/GenBank/DDBJ databases">
        <title>Genomic Encyclopedia of Type Strains, Phase IV (KMG-IV): sequencing the most valuable type-strain genomes for metagenomic binning, comparative biology and taxonomic classification.</title>
        <authorList>
            <person name="Goeker M."/>
        </authorList>
    </citation>
    <scope>NUCLEOTIDE SEQUENCE [LARGE SCALE GENOMIC DNA]</scope>
    <source>
        <strain evidence="10 11">DSM 5603</strain>
    </source>
</reference>
<dbReference type="GO" id="GO:0003697">
    <property type="term" value="F:single-stranded DNA binding"/>
    <property type="evidence" value="ECO:0007669"/>
    <property type="project" value="InterPro"/>
</dbReference>
<keyword evidence="2 8" id="KW-0645">Protease</keyword>
<comment type="caution">
    <text evidence="10">The sequence shown here is derived from an EMBL/GenBank/DDBJ whole genome shotgun (WGS) entry which is preliminary data.</text>
</comment>
<keyword evidence="3" id="KW-0227">DNA damage</keyword>
<evidence type="ECO:0000313" key="10">
    <source>
        <dbReference type="EMBL" id="RDI40319.1"/>
    </source>
</evidence>
<evidence type="ECO:0000313" key="9">
    <source>
        <dbReference type="EMBL" id="MBB2184895.1"/>
    </source>
</evidence>